<dbReference type="PANTHER" id="PTHR48090:SF7">
    <property type="entry name" value="RFBJ PROTEIN"/>
    <property type="match status" value="1"/>
</dbReference>
<dbReference type="InterPro" id="IPR050256">
    <property type="entry name" value="Glycosyltransferase_2"/>
</dbReference>
<name>A0ABT1PRH5_9ACTN</name>
<dbReference type="InterPro" id="IPR001173">
    <property type="entry name" value="Glyco_trans_2-like"/>
</dbReference>
<accession>A0ABT1PRH5</accession>
<protein>
    <submittedName>
        <fullName evidence="3">Glycosyltransferase family 2 protein</fullName>
    </submittedName>
</protein>
<evidence type="ECO:0000256" key="1">
    <source>
        <dbReference type="ARBA" id="ARBA00006739"/>
    </source>
</evidence>
<dbReference type="EMBL" id="JANFNG010000001">
    <property type="protein sequence ID" value="MCQ4079555.1"/>
    <property type="molecule type" value="Genomic_DNA"/>
</dbReference>
<dbReference type="RefSeq" id="WP_255918400.1">
    <property type="nucleotide sequence ID" value="NZ_JANFNG010000001.1"/>
</dbReference>
<evidence type="ECO:0000313" key="3">
    <source>
        <dbReference type="EMBL" id="MCQ4079555.1"/>
    </source>
</evidence>
<comment type="similarity">
    <text evidence="1">Belongs to the glycosyltransferase 2 family.</text>
</comment>
<evidence type="ECO:0000313" key="4">
    <source>
        <dbReference type="Proteomes" id="UP001057702"/>
    </source>
</evidence>
<keyword evidence="4" id="KW-1185">Reference proteome</keyword>
<dbReference type="PANTHER" id="PTHR48090">
    <property type="entry name" value="UNDECAPRENYL-PHOSPHATE 4-DEOXY-4-FORMAMIDO-L-ARABINOSE TRANSFERASE-RELATED"/>
    <property type="match status" value="1"/>
</dbReference>
<gene>
    <name evidence="3" type="ORF">NGB36_02795</name>
</gene>
<dbReference type="SUPFAM" id="SSF53448">
    <property type="entry name" value="Nucleotide-diphospho-sugar transferases"/>
    <property type="match status" value="1"/>
</dbReference>
<dbReference type="InterPro" id="IPR029044">
    <property type="entry name" value="Nucleotide-diphossugar_trans"/>
</dbReference>
<sequence>MTIALSPRTRRRTPLLTPYPDETDTAAAEDFRREYGDDVTFAPVTVVMAAFNEEHTIGPVLRRIPASALGMPVSALVVVDGARDGTADAAREDGRAYVCDAAVNRGQGAALRLGYELARAGGARYIVTTDADGQYDIEELDRLLKPLVDGRADFVTGSRTLGRQETNDVMRRAGVHVFAGLVSLLTGHRVTDTSFGLRAMRAQVTAAVTLEQPQYQSSELLISTLARGFRVAELPMLMRVRAAGKSKKGNNVVYGARYCRVVLRTWWRERRLRAT</sequence>
<feature type="domain" description="Glycosyltransferase 2-like" evidence="2">
    <location>
        <begin position="45"/>
        <end position="203"/>
    </location>
</feature>
<dbReference type="Gene3D" id="3.90.550.10">
    <property type="entry name" value="Spore Coat Polysaccharide Biosynthesis Protein SpsA, Chain A"/>
    <property type="match status" value="1"/>
</dbReference>
<comment type="caution">
    <text evidence="3">The sequence shown here is derived from an EMBL/GenBank/DDBJ whole genome shotgun (WGS) entry which is preliminary data.</text>
</comment>
<dbReference type="Pfam" id="PF00535">
    <property type="entry name" value="Glycos_transf_2"/>
    <property type="match status" value="1"/>
</dbReference>
<evidence type="ECO:0000259" key="2">
    <source>
        <dbReference type="Pfam" id="PF00535"/>
    </source>
</evidence>
<dbReference type="CDD" id="cd04179">
    <property type="entry name" value="DPM_DPG-synthase_like"/>
    <property type="match status" value="1"/>
</dbReference>
<dbReference type="Proteomes" id="UP001057702">
    <property type="component" value="Unassembled WGS sequence"/>
</dbReference>
<reference evidence="3" key="1">
    <citation type="submission" date="2022-06" db="EMBL/GenBank/DDBJ databases">
        <title>Draft genome sequence of Streptomyces sp. RB6PN25 isolated from peat swamp forest in Thailand.</title>
        <authorList>
            <person name="Duangmal K."/>
            <person name="Klaysubun C."/>
        </authorList>
    </citation>
    <scope>NUCLEOTIDE SEQUENCE</scope>
    <source>
        <strain evidence="3">RB6PN25</strain>
    </source>
</reference>
<proteinExistence type="inferred from homology"/>
<organism evidence="3 4">
    <name type="scientific">Streptomyces humicola</name>
    <dbReference type="NCBI Taxonomy" id="2953240"/>
    <lineage>
        <taxon>Bacteria</taxon>
        <taxon>Bacillati</taxon>
        <taxon>Actinomycetota</taxon>
        <taxon>Actinomycetes</taxon>
        <taxon>Kitasatosporales</taxon>
        <taxon>Streptomycetaceae</taxon>
        <taxon>Streptomyces</taxon>
    </lineage>
</organism>